<evidence type="ECO:0000256" key="3">
    <source>
        <dbReference type="ARBA" id="ARBA00022692"/>
    </source>
</evidence>
<sequence>MDTHQLITICLYSALVLIVPGPTNTLLFSSGISVGLTRTLPLLLAEGAGYVIAISAWGVSLLAFAVAHPQILSVIKLACASYLLLLAAKMWARGTLEEDRRSKPVTWHDVVVATLLNPKAFLLASTAFPLQAFQNVGNGAVAFGAFLLVLVPIGAGWASLGRVTRILASGPRHITALFRSASVLLVLFSGSLLYSVVK</sequence>
<dbReference type="RefSeq" id="WP_260429649.1">
    <property type="nucleotide sequence ID" value="NZ_JBEWCH010000023.1"/>
</dbReference>
<feature type="transmembrane region" description="Helical" evidence="6">
    <location>
        <begin position="176"/>
        <end position="197"/>
    </location>
</feature>
<dbReference type="InterPro" id="IPR001123">
    <property type="entry name" value="LeuE-type"/>
</dbReference>
<dbReference type="PANTHER" id="PTHR30086">
    <property type="entry name" value="ARGININE EXPORTER PROTEIN ARGO"/>
    <property type="match status" value="1"/>
</dbReference>
<evidence type="ECO:0000256" key="5">
    <source>
        <dbReference type="ARBA" id="ARBA00023136"/>
    </source>
</evidence>
<comment type="caution">
    <text evidence="7">The sequence shown here is derived from an EMBL/GenBank/DDBJ whole genome shotgun (WGS) entry which is preliminary data.</text>
</comment>
<evidence type="ECO:0000313" key="7">
    <source>
        <dbReference type="EMBL" id="MET1477913.1"/>
    </source>
</evidence>
<evidence type="ECO:0000256" key="6">
    <source>
        <dbReference type="SAM" id="Phobius"/>
    </source>
</evidence>
<gene>
    <name evidence="7" type="ORF">ABXL37_27055</name>
</gene>
<accession>A0ABV2CFN5</accession>
<evidence type="ECO:0000256" key="1">
    <source>
        <dbReference type="ARBA" id="ARBA00004651"/>
    </source>
</evidence>
<reference evidence="7 8" key="1">
    <citation type="submission" date="2024-06" db="EMBL/GenBank/DDBJ databases">
        <title>Burkholderia sola in Mexico.</title>
        <authorList>
            <person name="Estrada P."/>
        </authorList>
    </citation>
    <scope>NUCLEOTIDE SEQUENCE [LARGE SCALE GENOMIC DNA]</scope>
    <source>
        <strain evidence="7 8">CpTa8-5</strain>
    </source>
</reference>
<keyword evidence="3 6" id="KW-0812">Transmembrane</keyword>
<dbReference type="Pfam" id="PF01810">
    <property type="entry name" value="LysE"/>
    <property type="match status" value="1"/>
</dbReference>
<evidence type="ECO:0000256" key="4">
    <source>
        <dbReference type="ARBA" id="ARBA00022989"/>
    </source>
</evidence>
<evidence type="ECO:0000313" key="8">
    <source>
        <dbReference type="Proteomes" id="UP001548587"/>
    </source>
</evidence>
<protein>
    <submittedName>
        <fullName evidence="7">LysE family translocator</fullName>
    </submittedName>
</protein>
<comment type="subcellular location">
    <subcellularLocation>
        <location evidence="1">Cell membrane</location>
        <topology evidence="1">Multi-pass membrane protein</topology>
    </subcellularLocation>
</comment>
<dbReference type="EMBL" id="JBEWCH010000023">
    <property type="protein sequence ID" value="MET1477913.1"/>
    <property type="molecule type" value="Genomic_DNA"/>
</dbReference>
<keyword evidence="2" id="KW-1003">Cell membrane</keyword>
<dbReference type="PANTHER" id="PTHR30086:SF20">
    <property type="entry name" value="ARGININE EXPORTER PROTEIN ARGO-RELATED"/>
    <property type="match status" value="1"/>
</dbReference>
<feature type="transmembrane region" description="Helical" evidence="6">
    <location>
        <begin position="40"/>
        <end position="65"/>
    </location>
</feature>
<feature type="transmembrane region" description="Helical" evidence="6">
    <location>
        <begin position="6"/>
        <end position="28"/>
    </location>
</feature>
<keyword evidence="4 6" id="KW-1133">Transmembrane helix</keyword>
<dbReference type="Proteomes" id="UP001548587">
    <property type="component" value="Unassembled WGS sequence"/>
</dbReference>
<name>A0ABV2CFN5_9BURK</name>
<feature type="transmembrane region" description="Helical" evidence="6">
    <location>
        <begin position="140"/>
        <end position="164"/>
    </location>
</feature>
<organism evidence="7 8">
    <name type="scientific">Burkholderia sola</name>
    <dbReference type="NCBI Taxonomy" id="2843302"/>
    <lineage>
        <taxon>Bacteria</taxon>
        <taxon>Pseudomonadati</taxon>
        <taxon>Pseudomonadota</taxon>
        <taxon>Betaproteobacteria</taxon>
        <taxon>Burkholderiales</taxon>
        <taxon>Burkholderiaceae</taxon>
        <taxon>Burkholderia</taxon>
        <taxon>Burkholderia cepacia complex</taxon>
    </lineage>
</organism>
<proteinExistence type="predicted"/>
<keyword evidence="5 6" id="KW-0472">Membrane</keyword>
<keyword evidence="8" id="KW-1185">Reference proteome</keyword>
<evidence type="ECO:0000256" key="2">
    <source>
        <dbReference type="ARBA" id="ARBA00022475"/>
    </source>
</evidence>